<organism evidence="1">
    <name type="scientific">marine sediment metagenome</name>
    <dbReference type="NCBI Taxonomy" id="412755"/>
    <lineage>
        <taxon>unclassified sequences</taxon>
        <taxon>metagenomes</taxon>
        <taxon>ecological metagenomes</taxon>
    </lineage>
</organism>
<name>X0WE84_9ZZZZ</name>
<comment type="caution">
    <text evidence="1">The sequence shown here is derived from an EMBL/GenBank/DDBJ whole genome shotgun (WGS) entry which is preliminary data.</text>
</comment>
<reference evidence="1" key="1">
    <citation type="journal article" date="2014" name="Front. Microbiol.">
        <title>High frequency of phylogenetically diverse reductive dehalogenase-homologous genes in deep subseafloor sedimentary metagenomes.</title>
        <authorList>
            <person name="Kawai M."/>
            <person name="Futagami T."/>
            <person name="Toyoda A."/>
            <person name="Takaki Y."/>
            <person name="Nishi S."/>
            <person name="Hori S."/>
            <person name="Arai W."/>
            <person name="Tsubouchi T."/>
            <person name="Morono Y."/>
            <person name="Uchiyama I."/>
            <person name="Ito T."/>
            <person name="Fujiyama A."/>
            <person name="Inagaki F."/>
            <person name="Takami H."/>
        </authorList>
    </citation>
    <scope>NUCLEOTIDE SEQUENCE</scope>
    <source>
        <strain evidence="1">Expedition CK06-06</strain>
    </source>
</reference>
<dbReference type="AlphaFoldDB" id="X0WE84"/>
<protein>
    <submittedName>
        <fullName evidence="1">Uncharacterized protein</fullName>
    </submittedName>
</protein>
<feature type="non-terminal residue" evidence="1">
    <location>
        <position position="1"/>
    </location>
</feature>
<dbReference type="EMBL" id="BARS01045021">
    <property type="protein sequence ID" value="GAG28950.1"/>
    <property type="molecule type" value="Genomic_DNA"/>
</dbReference>
<sequence length="100" mass="11544">YNPKTIKRLFDEVGLKGNIEVMQEYPLTNHLNWAYRRAPSDTLASRKGVPDVPLKDATAIDAWGRLWDGFNQSYQGFLKDNGFGDRIWCSVVANRNRKRD</sequence>
<accession>X0WE84</accession>
<gene>
    <name evidence="1" type="ORF">S01H1_67939</name>
</gene>
<proteinExistence type="predicted"/>
<evidence type="ECO:0000313" key="1">
    <source>
        <dbReference type="EMBL" id="GAG28950.1"/>
    </source>
</evidence>